<sequence>WIDERFCNRIPSSWKLWRSWQRSPPASPSCSALPKHPTKLLGGVFLCHTAWFLVPHTARGQFISNFYTLLTDIGRGLSAVWGSITLDKLREVVAYLIILFLLPNFPLVQQLLAKAVKIGSDISSAINACTYIFIVMLHIC</sequence>
<keyword evidence="1" id="KW-1133">Transmembrane helix</keyword>
<proteinExistence type="predicted"/>
<dbReference type="VEuPathDB" id="AmoebaDB:ACA1_058330"/>
<dbReference type="AlphaFoldDB" id="L8GW83"/>
<name>L8GW83_ACACF</name>
<evidence type="ECO:0000256" key="1">
    <source>
        <dbReference type="SAM" id="Phobius"/>
    </source>
</evidence>
<keyword evidence="1" id="KW-0472">Membrane</keyword>
<reference evidence="2 3" key="1">
    <citation type="journal article" date="2013" name="Genome Biol.">
        <title>Genome of Acanthamoeba castellanii highlights extensive lateral gene transfer and early evolution of tyrosine kinase signaling.</title>
        <authorList>
            <person name="Clarke M."/>
            <person name="Lohan A.J."/>
            <person name="Liu B."/>
            <person name="Lagkouvardos I."/>
            <person name="Roy S."/>
            <person name="Zafar N."/>
            <person name="Bertelli C."/>
            <person name="Schilde C."/>
            <person name="Kianianmomeni A."/>
            <person name="Burglin T.R."/>
            <person name="Frech C."/>
            <person name="Turcotte B."/>
            <person name="Kopec K.O."/>
            <person name="Synnott J.M."/>
            <person name="Choo C."/>
            <person name="Paponov I."/>
            <person name="Finkler A."/>
            <person name="Soon Heng Tan C."/>
            <person name="Hutchins A.P."/>
            <person name="Weinmeier T."/>
            <person name="Rattei T."/>
            <person name="Chu J.S."/>
            <person name="Gimenez G."/>
            <person name="Irimia M."/>
            <person name="Rigden D.J."/>
            <person name="Fitzpatrick D.A."/>
            <person name="Lorenzo-Morales J."/>
            <person name="Bateman A."/>
            <person name="Chiu C.H."/>
            <person name="Tang P."/>
            <person name="Hegemann P."/>
            <person name="Fromm H."/>
            <person name="Raoult D."/>
            <person name="Greub G."/>
            <person name="Miranda-Saavedra D."/>
            <person name="Chen N."/>
            <person name="Nash P."/>
            <person name="Ginger M.L."/>
            <person name="Horn M."/>
            <person name="Schaap P."/>
            <person name="Caler L."/>
            <person name="Loftus B."/>
        </authorList>
    </citation>
    <scope>NUCLEOTIDE SEQUENCE [LARGE SCALE GENOMIC DNA]</scope>
    <source>
        <strain evidence="2 3">Neff</strain>
    </source>
</reference>
<feature type="transmembrane region" description="Helical" evidence="1">
    <location>
        <begin position="118"/>
        <end position="139"/>
    </location>
</feature>
<organism evidence="2 3">
    <name type="scientific">Acanthamoeba castellanii (strain ATCC 30010 / Neff)</name>
    <dbReference type="NCBI Taxonomy" id="1257118"/>
    <lineage>
        <taxon>Eukaryota</taxon>
        <taxon>Amoebozoa</taxon>
        <taxon>Discosea</taxon>
        <taxon>Longamoebia</taxon>
        <taxon>Centramoebida</taxon>
        <taxon>Acanthamoebidae</taxon>
        <taxon>Acanthamoeba</taxon>
    </lineage>
</organism>
<dbReference type="EMBL" id="KB007974">
    <property type="protein sequence ID" value="ELR17177.1"/>
    <property type="molecule type" value="Genomic_DNA"/>
</dbReference>
<feature type="transmembrane region" description="Helical" evidence="1">
    <location>
        <begin position="92"/>
        <end position="112"/>
    </location>
</feature>
<protein>
    <submittedName>
        <fullName evidence="2">Uncharacterized protein</fullName>
    </submittedName>
</protein>
<dbReference type="KEGG" id="acan:ACA1_058330"/>
<feature type="non-terminal residue" evidence="2">
    <location>
        <position position="1"/>
    </location>
</feature>
<dbReference type="RefSeq" id="XP_004339190.1">
    <property type="nucleotide sequence ID" value="XM_004339142.1"/>
</dbReference>
<evidence type="ECO:0000313" key="3">
    <source>
        <dbReference type="Proteomes" id="UP000011083"/>
    </source>
</evidence>
<accession>L8GW83</accession>
<keyword evidence="3" id="KW-1185">Reference proteome</keyword>
<gene>
    <name evidence="2" type="ORF">ACA1_058330</name>
</gene>
<dbReference type="Proteomes" id="UP000011083">
    <property type="component" value="Unassembled WGS sequence"/>
</dbReference>
<dbReference type="GeneID" id="14918521"/>
<evidence type="ECO:0000313" key="2">
    <source>
        <dbReference type="EMBL" id="ELR17177.1"/>
    </source>
</evidence>
<keyword evidence="1" id="KW-0812">Transmembrane</keyword>